<proteinExistence type="predicted"/>
<organism evidence="1 2">
    <name type="scientific">Mytilus galloprovincialis</name>
    <name type="common">Mediterranean mussel</name>
    <dbReference type="NCBI Taxonomy" id="29158"/>
    <lineage>
        <taxon>Eukaryota</taxon>
        <taxon>Metazoa</taxon>
        <taxon>Spiralia</taxon>
        <taxon>Lophotrochozoa</taxon>
        <taxon>Mollusca</taxon>
        <taxon>Bivalvia</taxon>
        <taxon>Autobranchia</taxon>
        <taxon>Pteriomorphia</taxon>
        <taxon>Mytilida</taxon>
        <taxon>Mytiloidea</taxon>
        <taxon>Mytilidae</taxon>
        <taxon>Mytilinae</taxon>
        <taxon>Mytilus</taxon>
    </lineage>
</organism>
<dbReference type="Proteomes" id="UP000596742">
    <property type="component" value="Unassembled WGS sequence"/>
</dbReference>
<comment type="caution">
    <text evidence="1">The sequence shown here is derived from an EMBL/GenBank/DDBJ whole genome shotgun (WGS) entry which is preliminary data.</text>
</comment>
<dbReference type="EMBL" id="UYJE01008494">
    <property type="protein sequence ID" value="VDI64265.1"/>
    <property type="molecule type" value="Genomic_DNA"/>
</dbReference>
<accession>A0A8B6GIF2</accession>
<name>A0A8B6GIF2_MYTGA</name>
<dbReference type="AlphaFoldDB" id="A0A8B6GIF2"/>
<sequence>MSTKRRVKLPGRFLEEELHWYIVEFFDDGELSDPVSGDDLEDDERITGSEKHFHLNDTCTAMWTDGNTYKGKIIFEADAKEKCQKFLLEKKKKPETKKKNTAKRNSVQNETNITCTNKILAKKKKEQNEIKKAAEKSQRETAIMNAEELFKESMMHGVTNVGTTNIVNNNTTTFSDSSCQILPQFVTSIKVSDALTALSNQTLVDVTNVAVQGLSERVVTNHTFSSMPMSSVVSPACSTVGSMTMSSPSPACSTVGSMPMSSVVSPACSTVGSMTMLSVVSPACSTVGSMTCPLFHRHAAL</sequence>
<evidence type="ECO:0000313" key="1">
    <source>
        <dbReference type="EMBL" id="VDI64265.1"/>
    </source>
</evidence>
<reference evidence="1" key="1">
    <citation type="submission" date="2018-11" db="EMBL/GenBank/DDBJ databases">
        <authorList>
            <person name="Alioto T."/>
            <person name="Alioto T."/>
        </authorList>
    </citation>
    <scope>NUCLEOTIDE SEQUENCE</scope>
</reference>
<protein>
    <submittedName>
        <fullName evidence="1">Uncharacterized protein</fullName>
    </submittedName>
</protein>
<keyword evidence="2" id="KW-1185">Reference proteome</keyword>
<gene>
    <name evidence="1" type="ORF">MGAL_10B015791</name>
</gene>
<evidence type="ECO:0000313" key="2">
    <source>
        <dbReference type="Proteomes" id="UP000596742"/>
    </source>
</evidence>